<name>A0A0E9VQD6_ANGAN</name>
<accession>A0A0E9VQD6</accession>
<evidence type="ECO:0000313" key="1">
    <source>
        <dbReference type="EMBL" id="JAH80299.1"/>
    </source>
</evidence>
<reference evidence="1" key="2">
    <citation type="journal article" date="2015" name="Fish Shellfish Immunol.">
        <title>Early steps in the European eel (Anguilla anguilla)-Vibrio vulnificus interaction in the gills: Role of the RtxA13 toxin.</title>
        <authorList>
            <person name="Callol A."/>
            <person name="Pajuelo D."/>
            <person name="Ebbesson L."/>
            <person name="Teles M."/>
            <person name="MacKenzie S."/>
            <person name="Amaro C."/>
        </authorList>
    </citation>
    <scope>NUCLEOTIDE SEQUENCE</scope>
</reference>
<protein>
    <submittedName>
        <fullName evidence="1">Uncharacterized protein</fullName>
    </submittedName>
</protein>
<dbReference type="AlphaFoldDB" id="A0A0E9VQD6"/>
<organism evidence="1">
    <name type="scientific">Anguilla anguilla</name>
    <name type="common">European freshwater eel</name>
    <name type="synonym">Muraena anguilla</name>
    <dbReference type="NCBI Taxonomy" id="7936"/>
    <lineage>
        <taxon>Eukaryota</taxon>
        <taxon>Metazoa</taxon>
        <taxon>Chordata</taxon>
        <taxon>Craniata</taxon>
        <taxon>Vertebrata</taxon>
        <taxon>Euteleostomi</taxon>
        <taxon>Actinopterygii</taxon>
        <taxon>Neopterygii</taxon>
        <taxon>Teleostei</taxon>
        <taxon>Anguilliformes</taxon>
        <taxon>Anguillidae</taxon>
        <taxon>Anguilla</taxon>
    </lineage>
</organism>
<proteinExistence type="predicted"/>
<dbReference type="EMBL" id="GBXM01028278">
    <property type="protein sequence ID" value="JAH80299.1"/>
    <property type="molecule type" value="Transcribed_RNA"/>
</dbReference>
<sequence length="19" mass="1997">MVRSKNTGPSYSNNLGNTG</sequence>
<reference evidence="1" key="1">
    <citation type="submission" date="2014-11" db="EMBL/GenBank/DDBJ databases">
        <authorList>
            <person name="Amaro Gonzalez C."/>
        </authorList>
    </citation>
    <scope>NUCLEOTIDE SEQUENCE</scope>
</reference>